<evidence type="ECO:0000259" key="2">
    <source>
        <dbReference type="Pfam" id="PF07715"/>
    </source>
</evidence>
<name>A0ABS5J5M1_9BACT</name>
<gene>
    <name evidence="3" type="ORF">KE626_24480</name>
</gene>
<comment type="subcellular location">
    <subcellularLocation>
        <location evidence="1">Cell outer membrane</location>
        <topology evidence="1">Multi-pass membrane protein</topology>
    </subcellularLocation>
</comment>
<keyword evidence="1" id="KW-1134">Transmembrane beta strand</keyword>
<keyword evidence="1" id="KW-0812">Transmembrane</keyword>
<evidence type="ECO:0000313" key="3">
    <source>
        <dbReference type="EMBL" id="MBS0030506.1"/>
    </source>
</evidence>
<feature type="domain" description="TonB-dependent receptor plug" evidence="2">
    <location>
        <begin position="200"/>
        <end position="307"/>
    </location>
</feature>
<dbReference type="Gene3D" id="2.60.40.1120">
    <property type="entry name" value="Carboxypeptidase-like, regulatory domain"/>
    <property type="match status" value="1"/>
</dbReference>
<dbReference type="Pfam" id="PF07715">
    <property type="entry name" value="Plug"/>
    <property type="match status" value="1"/>
</dbReference>
<dbReference type="InterPro" id="IPR023996">
    <property type="entry name" value="TonB-dep_OMP_SusC/RagA"/>
</dbReference>
<dbReference type="InterPro" id="IPR037066">
    <property type="entry name" value="Plug_dom_sf"/>
</dbReference>
<comment type="similarity">
    <text evidence="1">Belongs to the TonB-dependent receptor family.</text>
</comment>
<dbReference type="Proteomes" id="UP000676386">
    <property type="component" value="Unassembled WGS sequence"/>
</dbReference>
<keyword evidence="1" id="KW-0472">Membrane</keyword>
<keyword evidence="1" id="KW-0813">Transport</keyword>
<dbReference type="RefSeq" id="WP_211975647.1">
    <property type="nucleotide sequence ID" value="NZ_CBFHAM010000043.1"/>
</dbReference>
<protein>
    <submittedName>
        <fullName evidence="3">SusC/RagA family TonB-linked outer membrane protein</fullName>
    </submittedName>
</protein>
<dbReference type="NCBIfam" id="TIGR04057">
    <property type="entry name" value="SusC_RagA_signa"/>
    <property type="match status" value="1"/>
</dbReference>
<dbReference type="Pfam" id="PF13715">
    <property type="entry name" value="CarbopepD_reg_2"/>
    <property type="match status" value="1"/>
</dbReference>
<dbReference type="SUPFAM" id="SSF49464">
    <property type="entry name" value="Carboxypeptidase regulatory domain-like"/>
    <property type="match status" value="1"/>
</dbReference>
<organism evidence="3 4">
    <name type="scientific">Chitinophaga hostae</name>
    <dbReference type="NCBI Taxonomy" id="2831022"/>
    <lineage>
        <taxon>Bacteria</taxon>
        <taxon>Pseudomonadati</taxon>
        <taxon>Bacteroidota</taxon>
        <taxon>Chitinophagia</taxon>
        <taxon>Chitinophagales</taxon>
        <taxon>Chitinophagaceae</taxon>
        <taxon>Chitinophaga</taxon>
    </lineage>
</organism>
<dbReference type="PROSITE" id="PS52016">
    <property type="entry name" value="TONB_DEPENDENT_REC_3"/>
    <property type="match status" value="1"/>
</dbReference>
<proteinExistence type="inferred from homology"/>
<keyword evidence="4" id="KW-1185">Reference proteome</keyword>
<dbReference type="InterPro" id="IPR012910">
    <property type="entry name" value="Plug_dom"/>
</dbReference>
<comment type="caution">
    <text evidence="3">The sequence shown here is derived from an EMBL/GenBank/DDBJ whole genome shotgun (WGS) entry which is preliminary data.</text>
</comment>
<sequence>MRWAAIVMLTACLHVSTKGFSQVISLSVEKMPVKKIILQLQEQTGYYFLCDLDLLEKNEPVSLHVKNSPIGSVLKLCFPGKEFTYTVVDKTILIKKKETAAPPVKGGTGNIHGIVSDSAGAPLPGVTVTVKGKKSGAVTNSNGEYSLPEVIADDIILFTFLGMKPVAVKPGNKAELNVVMETTVFSMEQFVAVGYGIQKKDAITGSISTMQAAAMNSIPASNLSNVLAGRLSGLYVGTGTGMPGTGSNLRVRTSASWNASGPLIVIDGIIRDQTSFDALDATEVDQISVLKDAAAAAVYGSRSANGVILVTTKKGSPSKMAVEFNVVTGRQQVGSLPKYMDVYQALKTTQAVSGGISNEEIDWVLKANPGGMAEYNAVYQHPADQKYSLGVSGGSEQFTYFVGGSFYNEQGFLPKVWYKRYNLRANITGKLSKNLTVGLNLGHNNGTRNRFNFMDDKSADLNALWGKLLYWDIFSIPYMNGKPVSPGWLGNLPEMIKNGGYMRNSNQQMDALMTADYHLPFVRGVSLKVSYSRNLNNSFDKNFAKKQTIYNFKRTGPNNLIVTDEIVGTVQSSDPEMEYIGNEYTKADAYQFNTQINYDRQFGKHHIDATAAYEQYEFHSNYFSFYSNTFPLLTVDQFSAASMNNSDWRTRGYEKQDARLSYIGRLNYEYEGKYFLSASIRRDGSIKFAPDQRWGWFPSVSAGWLMSEDKWYKLSGIAKVIDKVKLKGAFGIVGDDGIGGWKWVDQYNMEEGTYYLGEQGAAQPRISYGGLPSLALTWEKSKISNLGMELMFGSRFSLGAELWNKYTYKILGMRRLVLPIEFGSQLPANNYGIGDAKGIDIELGYYSSPSKALRYSLKGTFSQATTKTILKDHATNAQPYDNPEGKTAAYGTGYLATGILRSKEAISSLPAGYTILGAVPEPGMMNFADLSGPGGVPDGKIDAYDKTVIGRYMGPNNAPVSFGFAGNFTYKGFTLDFLFSGLAGFKVTYDDPWGRSFGGGGKIPLYHNDSWSETNTGGTTPKLFAWGDPRAKGYVETSTFNTYNGDFVRLKYINLGYTLPRALFRHISIDSVQVFASATNLFYWSEFKFYDPELSAFTSYPIMKNFTAGVNARF</sequence>
<evidence type="ECO:0000256" key="1">
    <source>
        <dbReference type="PROSITE-ProRule" id="PRU01360"/>
    </source>
</evidence>
<accession>A0ABS5J5M1</accession>
<reference evidence="3 4" key="1">
    <citation type="submission" date="2021-04" db="EMBL/GenBank/DDBJ databases">
        <title>Chitinophaga sp. nov., isolated from the rhizosphere soil.</title>
        <authorList>
            <person name="He S."/>
        </authorList>
    </citation>
    <scope>NUCLEOTIDE SEQUENCE [LARGE SCALE GENOMIC DNA]</scope>
    <source>
        <strain evidence="3 4">2R12</strain>
    </source>
</reference>
<evidence type="ECO:0000313" key="4">
    <source>
        <dbReference type="Proteomes" id="UP000676386"/>
    </source>
</evidence>
<keyword evidence="1" id="KW-0998">Cell outer membrane</keyword>
<dbReference type="NCBIfam" id="TIGR04056">
    <property type="entry name" value="OMP_RagA_SusC"/>
    <property type="match status" value="1"/>
</dbReference>
<dbReference type="EMBL" id="JAGTXB010000015">
    <property type="protein sequence ID" value="MBS0030506.1"/>
    <property type="molecule type" value="Genomic_DNA"/>
</dbReference>
<dbReference type="InterPro" id="IPR008969">
    <property type="entry name" value="CarboxyPept-like_regulatory"/>
</dbReference>
<dbReference type="Gene3D" id="2.170.130.10">
    <property type="entry name" value="TonB-dependent receptor, plug domain"/>
    <property type="match status" value="1"/>
</dbReference>
<dbReference type="InterPro" id="IPR023997">
    <property type="entry name" value="TonB-dep_OMP_SusC/RagA_CS"/>
</dbReference>
<dbReference type="InterPro" id="IPR039426">
    <property type="entry name" value="TonB-dep_rcpt-like"/>
</dbReference>
<dbReference type="SUPFAM" id="SSF56935">
    <property type="entry name" value="Porins"/>
    <property type="match status" value="1"/>
</dbReference>